<evidence type="ECO:0000256" key="3">
    <source>
        <dbReference type="ARBA" id="ARBA00012944"/>
    </source>
</evidence>
<feature type="transmembrane region" description="Helical" evidence="16">
    <location>
        <begin position="112"/>
        <end position="131"/>
    </location>
</feature>
<dbReference type="GO" id="GO:0048039">
    <property type="term" value="F:ubiquinone binding"/>
    <property type="evidence" value="ECO:0007669"/>
    <property type="project" value="TreeGrafter"/>
</dbReference>
<feature type="transmembrane region" description="Helical" evidence="16">
    <location>
        <begin position="346"/>
        <end position="364"/>
    </location>
</feature>
<dbReference type="EC" id="7.1.1.2" evidence="3 16"/>
<keyword evidence="10 16" id="KW-1133">Transmembrane helix</keyword>
<dbReference type="EMBL" id="MW732144">
    <property type="protein sequence ID" value="QWT71539.1"/>
    <property type="molecule type" value="Genomic_DNA"/>
</dbReference>
<evidence type="ECO:0000256" key="4">
    <source>
        <dbReference type="ARBA" id="ARBA00021006"/>
    </source>
</evidence>
<feature type="transmembrane region" description="Helical" evidence="16">
    <location>
        <begin position="185"/>
        <end position="207"/>
    </location>
</feature>
<dbReference type="GO" id="GO:0042773">
    <property type="term" value="P:ATP synthesis coupled electron transport"/>
    <property type="evidence" value="ECO:0007669"/>
    <property type="project" value="InterPro"/>
</dbReference>
<dbReference type="GO" id="GO:0031966">
    <property type="term" value="C:mitochondrial membrane"/>
    <property type="evidence" value="ECO:0007669"/>
    <property type="project" value="UniProtKB-SubCell"/>
</dbReference>
<evidence type="ECO:0000313" key="19">
    <source>
        <dbReference type="EMBL" id="QWT71539.1"/>
    </source>
</evidence>
<evidence type="ECO:0000259" key="17">
    <source>
        <dbReference type="Pfam" id="PF00361"/>
    </source>
</evidence>
<evidence type="ECO:0000259" key="18">
    <source>
        <dbReference type="Pfam" id="PF01059"/>
    </source>
</evidence>
<evidence type="ECO:0000256" key="13">
    <source>
        <dbReference type="ARBA" id="ARBA00023128"/>
    </source>
</evidence>
<keyword evidence="9 16" id="KW-0249">Electron transport</keyword>
<evidence type="ECO:0000256" key="7">
    <source>
        <dbReference type="ARBA" id="ARBA00022692"/>
    </source>
</evidence>
<proteinExistence type="inferred from homology"/>
<keyword evidence="8" id="KW-1278">Translocase</keyword>
<keyword evidence="14 16" id="KW-0472">Membrane</keyword>
<evidence type="ECO:0000256" key="12">
    <source>
        <dbReference type="ARBA" id="ARBA00023075"/>
    </source>
</evidence>
<evidence type="ECO:0000256" key="11">
    <source>
        <dbReference type="ARBA" id="ARBA00023027"/>
    </source>
</evidence>
<feature type="transmembrane region" description="Helical" evidence="16">
    <location>
        <begin position="301"/>
        <end position="325"/>
    </location>
</feature>
<feature type="transmembrane region" description="Helical" evidence="16">
    <location>
        <begin position="143"/>
        <end position="165"/>
    </location>
</feature>
<dbReference type="InterPro" id="IPR000260">
    <property type="entry name" value="NADH4_N"/>
</dbReference>
<evidence type="ECO:0000256" key="2">
    <source>
        <dbReference type="ARBA" id="ARBA00009025"/>
    </source>
</evidence>
<protein>
    <recommendedName>
        <fullName evidence="4 16">NADH-ubiquinone oxidoreductase chain 4</fullName>
        <ecNumber evidence="3 16">7.1.1.2</ecNumber>
    </recommendedName>
</protein>
<feature type="transmembrane region" description="Helical" evidence="16">
    <location>
        <begin position="247"/>
        <end position="267"/>
    </location>
</feature>
<keyword evidence="6 16" id="KW-0679">Respiratory chain</keyword>
<comment type="similarity">
    <text evidence="2 16">Belongs to the complex I subunit 4 family.</text>
</comment>
<gene>
    <name evidence="19" type="primary">ND4</name>
</gene>
<dbReference type="InterPro" id="IPR001750">
    <property type="entry name" value="ND/Mrp_TM"/>
</dbReference>
<evidence type="ECO:0000256" key="5">
    <source>
        <dbReference type="ARBA" id="ARBA00022448"/>
    </source>
</evidence>
<feature type="transmembrane region" description="Helical" evidence="16">
    <location>
        <begin position="21"/>
        <end position="44"/>
    </location>
</feature>
<dbReference type="InterPro" id="IPR003918">
    <property type="entry name" value="NADH_UbQ_OxRdtase"/>
</dbReference>
<feature type="domain" description="NADH:quinone oxidoreductase/Mrp antiporter transmembrane" evidence="17">
    <location>
        <begin position="107"/>
        <end position="394"/>
    </location>
</feature>
<comment type="catalytic activity">
    <reaction evidence="15 16">
        <text>a ubiquinone + NADH + 5 H(+)(in) = a ubiquinol + NAD(+) + 4 H(+)(out)</text>
        <dbReference type="Rhea" id="RHEA:29091"/>
        <dbReference type="Rhea" id="RHEA-COMP:9565"/>
        <dbReference type="Rhea" id="RHEA-COMP:9566"/>
        <dbReference type="ChEBI" id="CHEBI:15378"/>
        <dbReference type="ChEBI" id="CHEBI:16389"/>
        <dbReference type="ChEBI" id="CHEBI:17976"/>
        <dbReference type="ChEBI" id="CHEBI:57540"/>
        <dbReference type="ChEBI" id="CHEBI:57945"/>
        <dbReference type="EC" id="7.1.1.2"/>
    </reaction>
</comment>
<dbReference type="GO" id="GO:0008137">
    <property type="term" value="F:NADH dehydrogenase (ubiquinone) activity"/>
    <property type="evidence" value="ECO:0007669"/>
    <property type="project" value="UniProtKB-UniRule"/>
</dbReference>
<feature type="transmembrane region" description="Helical" evidence="16">
    <location>
        <begin position="425"/>
        <end position="446"/>
    </location>
</feature>
<dbReference type="GO" id="GO:0015990">
    <property type="term" value="P:electron transport coupled proton transport"/>
    <property type="evidence" value="ECO:0007669"/>
    <property type="project" value="TreeGrafter"/>
</dbReference>
<evidence type="ECO:0000256" key="14">
    <source>
        <dbReference type="ARBA" id="ARBA00023136"/>
    </source>
</evidence>
<keyword evidence="5 16" id="KW-0813">Transport</keyword>
<comment type="subcellular location">
    <subcellularLocation>
        <location evidence="1 16">Mitochondrion membrane</location>
        <topology evidence="1 16">Multi-pass membrane protein</topology>
    </subcellularLocation>
</comment>
<feature type="transmembrane region" description="Helical" evidence="16">
    <location>
        <begin position="56"/>
        <end position="75"/>
    </location>
</feature>
<keyword evidence="11 16" id="KW-0520">NAD</keyword>
<keyword evidence="12 16" id="KW-0830">Ubiquinone</keyword>
<evidence type="ECO:0000256" key="16">
    <source>
        <dbReference type="RuleBase" id="RU003297"/>
    </source>
</evidence>
<evidence type="ECO:0000256" key="6">
    <source>
        <dbReference type="ARBA" id="ARBA00022660"/>
    </source>
</evidence>
<dbReference type="Pfam" id="PF00361">
    <property type="entry name" value="Proton_antipo_M"/>
    <property type="match status" value="1"/>
</dbReference>
<name>A0A8F2F9U1_9ANNE</name>
<reference evidence="19" key="1">
    <citation type="submission" date="2021-03" db="EMBL/GenBank/DDBJ databases">
        <title>First record of the complete mitochondrial genome of Limnodrilus hoffmeisteri Claparede, 1862 (Annelida; Clitellata; Oligochaeta) and phylogenetic analysis.</title>
        <authorList>
            <person name="Lee J."/>
            <person name="Jung J."/>
        </authorList>
    </citation>
    <scope>NUCLEOTIDE SEQUENCE</scope>
</reference>
<accession>A0A8F2F9U1</accession>
<dbReference type="AlphaFoldDB" id="A0A8F2F9U1"/>
<dbReference type="PANTHER" id="PTHR43507:SF20">
    <property type="entry name" value="NADH-UBIQUINONE OXIDOREDUCTASE CHAIN 4"/>
    <property type="match status" value="1"/>
</dbReference>
<dbReference type="PANTHER" id="PTHR43507">
    <property type="entry name" value="NADH-UBIQUINONE OXIDOREDUCTASE CHAIN 4"/>
    <property type="match status" value="1"/>
</dbReference>
<geneLocation type="mitochondrion" evidence="19"/>
<evidence type="ECO:0000256" key="10">
    <source>
        <dbReference type="ARBA" id="ARBA00022989"/>
    </source>
</evidence>
<sequence length="451" mass="50356">MLMISLTTLSLYTLPPLKTKSWTYIICTLLMMMIMAMSMTQYSYMSPTTTTSMLDSTSSTLILLSIWVTTLMFLASTKIMLMNMNSTMFSQISLFLMLTLVMSFSTSNLFSFYIWFEASLIPTMLLIMIWGYQPERLQASMYLMIYTLTASLPLLVMLAITYSMSSHLSMYYPWISFPSMMHSSMGVMMLLTAFLVKLPLFSVHLWLPKAHVEAPVAGSMILAAVLLKLGGYGLMRISSMFSKQVMTISPYVTSVALIGAILSSLMCMRQADLKSLIAYSSVGHMGILIAGVMSFTNWGFMGAVLMMIAHGIVSSGMFCLANITYEMNHTRSMILTKNLLMVAPSLALLWFLLIMTNMAAPPSINLLSEIMLITGTLSKNPLNSVMLAMLSFITVAYSLYLYASISHGGHITLMTNSLPSTYTRYYTLITLHFIPVMVLILMPTYITNHLI</sequence>
<feature type="transmembrane region" description="Helical" evidence="16">
    <location>
        <begin position="384"/>
        <end position="405"/>
    </location>
</feature>
<dbReference type="Pfam" id="PF01059">
    <property type="entry name" value="Oxidored_q5_N"/>
    <property type="match status" value="1"/>
</dbReference>
<dbReference type="GO" id="GO:0003954">
    <property type="term" value="F:NADH dehydrogenase activity"/>
    <property type="evidence" value="ECO:0007669"/>
    <property type="project" value="TreeGrafter"/>
</dbReference>
<organism evidence="19">
    <name type="scientific">Limnodrilus hoffmeisteri</name>
    <dbReference type="NCBI Taxonomy" id="76587"/>
    <lineage>
        <taxon>Eukaryota</taxon>
        <taxon>Metazoa</taxon>
        <taxon>Spiralia</taxon>
        <taxon>Lophotrochozoa</taxon>
        <taxon>Annelida</taxon>
        <taxon>Clitellata</taxon>
        <taxon>Oligochaeta</taxon>
        <taxon>Tubificida</taxon>
        <taxon>Tubificina</taxon>
        <taxon>Naididae</taxon>
        <taxon>Tubificinae</taxon>
        <taxon>Limnodrilus</taxon>
        <taxon>Limnodrilus hoffmeisteri complex</taxon>
    </lineage>
</organism>
<keyword evidence="13 16" id="KW-0496">Mitochondrion</keyword>
<feature type="transmembrane region" description="Helical" evidence="16">
    <location>
        <begin position="87"/>
        <end position="106"/>
    </location>
</feature>
<feature type="domain" description="NADH:ubiquinone oxidoreductase chain 4 N-terminal" evidence="18">
    <location>
        <begin position="1"/>
        <end position="102"/>
    </location>
</feature>
<feature type="transmembrane region" description="Helical" evidence="16">
    <location>
        <begin position="214"/>
        <end position="235"/>
    </location>
</feature>
<feature type="transmembrane region" description="Helical" evidence="16">
    <location>
        <begin position="276"/>
        <end position="295"/>
    </location>
</feature>
<keyword evidence="7 16" id="KW-0812">Transmembrane</keyword>
<dbReference type="PRINTS" id="PR01437">
    <property type="entry name" value="NUOXDRDTASE4"/>
</dbReference>
<evidence type="ECO:0000256" key="9">
    <source>
        <dbReference type="ARBA" id="ARBA00022982"/>
    </source>
</evidence>
<evidence type="ECO:0000256" key="8">
    <source>
        <dbReference type="ARBA" id="ARBA00022967"/>
    </source>
</evidence>
<evidence type="ECO:0000256" key="1">
    <source>
        <dbReference type="ARBA" id="ARBA00004225"/>
    </source>
</evidence>
<evidence type="ECO:0000256" key="15">
    <source>
        <dbReference type="ARBA" id="ARBA00049551"/>
    </source>
</evidence>
<comment type="function">
    <text evidence="16">Core subunit of the mitochondrial membrane respiratory chain NADH dehydrogenase (Complex I) which catalyzes electron transfer from NADH through the respiratory chain, using ubiquinone as an electron acceptor. Essential for the catalytic activity and assembly of complex I.</text>
</comment>